<keyword evidence="1" id="KW-0812">Transmembrane</keyword>
<dbReference type="OrthoDB" id="4301620at2"/>
<protein>
    <submittedName>
        <fullName evidence="2">Uncharacterized protein</fullName>
    </submittedName>
</protein>
<name>G2GM72_9ACTN</name>
<keyword evidence="3" id="KW-1185">Reference proteome</keyword>
<sequence length="59" mass="6475">MHIHRRAATVFALLAALQTITGIVFSAAFGRAFGAPLFWTATGSFALAWYFQRKAISDQ</sequence>
<proteinExistence type="predicted"/>
<feature type="transmembrane region" description="Helical" evidence="1">
    <location>
        <begin position="32"/>
        <end position="51"/>
    </location>
</feature>
<accession>G2GM72</accession>
<keyword evidence="1" id="KW-0472">Membrane</keyword>
<comment type="caution">
    <text evidence="2">The sequence shown here is derived from an EMBL/GenBank/DDBJ whole genome shotgun (WGS) entry which is preliminary data.</text>
</comment>
<reference evidence="2 3" key="1">
    <citation type="submission" date="2011-08" db="EMBL/GenBank/DDBJ databases">
        <authorList>
            <person name="Lin Y."/>
            <person name="Hao X."/>
            <person name="Johnstone L."/>
            <person name="Miller S.J."/>
            <person name="Wei G."/>
            <person name="Rensing C."/>
        </authorList>
    </citation>
    <scope>NUCLEOTIDE SEQUENCE [LARGE SCALE GENOMIC DNA]</scope>
    <source>
        <strain evidence="2 3">K42</strain>
    </source>
</reference>
<evidence type="ECO:0000313" key="3">
    <source>
        <dbReference type="Proteomes" id="UP000004217"/>
    </source>
</evidence>
<evidence type="ECO:0000256" key="1">
    <source>
        <dbReference type="SAM" id="Phobius"/>
    </source>
</evidence>
<dbReference type="AlphaFoldDB" id="G2GM72"/>
<gene>
    <name evidence="2" type="ORF">SZN_33121</name>
</gene>
<dbReference type="RefSeq" id="WP_007503476.1">
    <property type="nucleotide sequence ID" value="NZ_AGBF01000232.1"/>
</dbReference>
<dbReference type="EMBL" id="AGBF01000232">
    <property type="protein sequence ID" value="EGX55395.1"/>
    <property type="molecule type" value="Genomic_DNA"/>
</dbReference>
<dbReference type="PATRIC" id="fig|700597.3.peg.6479"/>
<dbReference type="Proteomes" id="UP000004217">
    <property type="component" value="Unassembled WGS sequence"/>
</dbReference>
<keyword evidence="1" id="KW-1133">Transmembrane helix</keyword>
<organism evidence="2 3">
    <name type="scientific">Streptomyces zinciresistens K42</name>
    <dbReference type="NCBI Taxonomy" id="700597"/>
    <lineage>
        <taxon>Bacteria</taxon>
        <taxon>Bacillati</taxon>
        <taxon>Actinomycetota</taxon>
        <taxon>Actinomycetes</taxon>
        <taxon>Kitasatosporales</taxon>
        <taxon>Streptomycetaceae</taxon>
        <taxon>Streptomyces</taxon>
    </lineage>
</organism>
<evidence type="ECO:0000313" key="2">
    <source>
        <dbReference type="EMBL" id="EGX55395.1"/>
    </source>
</evidence>